<dbReference type="InterPro" id="IPR036188">
    <property type="entry name" value="FAD/NAD-bd_sf"/>
</dbReference>
<feature type="transmembrane region" description="Helical" evidence="13">
    <location>
        <begin position="7"/>
        <end position="24"/>
    </location>
</feature>
<keyword evidence="5" id="KW-0053">Apoptosis</keyword>
<feature type="region of interest" description="Disordered" evidence="12">
    <location>
        <begin position="525"/>
        <end position="560"/>
    </location>
</feature>
<keyword evidence="16" id="KW-1185">Reference proteome</keyword>
<dbReference type="Proteomes" id="UP000887578">
    <property type="component" value="Unplaced"/>
</dbReference>
<dbReference type="AlphaFoldDB" id="A0A914R084"/>
<keyword evidence="4" id="KW-0285">Flavoprotein</keyword>
<dbReference type="GO" id="GO:0071949">
    <property type="term" value="F:FAD binding"/>
    <property type="evidence" value="ECO:0007669"/>
    <property type="project" value="TreeGrafter"/>
</dbReference>
<evidence type="ECO:0000256" key="13">
    <source>
        <dbReference type="SAM" id="Phobius"/>
    </source>
</evidence>
<keyword evidence="13" id="KW-1133">Transmembrane helix</keyword>
<evidence type="ECO:0000256" key="11">
    <source>
        <dbReference type="ARBA" id="ARBA00047786"/>
    </source>
</evidence>
<dbReference type="GO" id="GO:0006915">
    <property type="term" value="P:apoptotic process"/>
    <property type="evidence" value="ECO:0007669"/>
    <property type="project" value="UniProtKB-KW"/>
</dbReference>
<evidence type="ECO:0000313" key="17">
    <source>
        <dbReference type="WBParaSite" id="PDA_v2.g4761.t1"/>
    </source>
</evidence>
<dbReference type="GO" id="GO:0033108">
    <property type="term" value="P:mitochondrial respiratory chain complex assembly"/>
    <property type="evidence" value="ECO:0007669"/>
    <property type="project" value="TreeGrafter"/>
</dbReference>
<dbReference type="WBParaSite" id="PDA_v2.g4761.t1">
    <property type="protein sequence ID" value="PDA_v2.g4761.t1"/>
    <property type="gene ID" value="PDA_v2.g4761"/>
</dbReference>
<comment type="cofactor">
    <cofactor evidence="1">
        <name>FAD</name>
        <dbReference type="ChEBI" id="CHEBI:57692"/>
    </cofactor>
</comment>
<feature type="compositionally biased region" description="Polar residues" evidence="12">
    <location>
        <begin position="550"/>
        <end position="560"/>
    </location>
</feature>
<evidence type="ECO:0000313" key="16">
    <source>
        <dbReference type="Proteomes" id="UP000887578"/>
    </source>
</evidence>
<protein>
    <submittedName>
        <fullName evidence="17">Uncharacterized protein</fullName>
    </submittedName>
</protein>
<proteinExistence type="inferred from homology"/>
<evidence type="ECO:0000256" key="4">
    <source>
        <dbReference type="ARBA" id="ARBA00022630"/>
    </source>
</evidence>
<dbReference type="InterPro" id="IPR029324">
    <property type="entry name" value="AIF_C"/>
</dbReference>
<dbReference type="InterPro" id="IPR050446">
    <property type="entry name" value="FAD-oxidoreductase/Apoptosis"/>
</dbReference>
<evidence type="ECO:0000256" key="5">
    <source>
        <dbReference type="ARBA" id="ARBA00022703"/>
    </source>
</evidence>
<feature type="domain" description="FAD/NAD(P)-binding" evidence="14">
    <location>
        <begin position="78"/>
        <end position="407"/>
    </location>
</feature>
<reference evidence="17" key="1">
    <citation type="submission" date="2022-11" db="UniProtKB">
        <authorList>
            <consortium name="WormBaseParasite"/>
        </authorList>
    </citation>
    <scope>IDENTIFICATION</scope>
</reference>
<dbReference type="InterPro" id="IPR016156">
    <property type="entry name" value="FAD/NAD-linked_Rdtase_dimer_sf"/>
</dbReference>
<dbReference type="Gene3D" id="3.30.390.30">
    <property type="match status" value="1"/>
</dbReference>
<dbReference type="PRINTS" id="PR00411">
    <property type="entry name" value="PNDRDTASEI"/>
</dbReference>
<feature type="compositionally biased region" description="Acidic residues" evidence="12">
    <location>
        <begin position="525"/>
        <end position="535"/>
    </location>
</feature>
<evidence type="ECO:0000256" key="7">
    <source>
        <dbReference type="ARBA" id="ARBA00022946"/>
    </source>
</evidence>
<evidence type="ECO:0000256" key="2">
    <source>
        <dbReference type="ARBA" id="ARBA00004173"/>
    </source>
</evidence>
<keyword evidence="7" id="KW-0809">Transit peptide</keyword>
<evidence type="ECO:0000256" key="12">
    <source>
        <dbReference type="SAM" id="MobiDB-lite"/>
    </source>
</evidence>
<sequence length="560" mass="61964">MSLRNRFIIGGIVGLMGVGGYNFTNDKERYHTYRIPLIAYADNGEEIKKSSIRSFIDEQTATLKKKYIINQLPEHVPYVLIGGGTASYYAALTIRAYDPDSKVLMISAENEAPYNRPPLSKELWLHGTENVYKTLEYIGVTGKKRDIRYESDGFYLSPGALNQFEHGGVSLIRNTRVTEIDPTNKEVTLDNGKKVKYDKLLIATGGKPKIPYPFYSPHLRNKVMTYHNVSDFQKLYRIASESSSILIYGNSAAASELAFSVQSKFGKNKLKIIHVFPEQYPMQETLPPNVGEFVRNAIAEKGVIIESRAKPISVDKLVNGKVEVVLEKDGEKSKVIVDHIVIAAGNEASTKLAENAGINVDSTIGAIIANSKLQTSHSDIYAAGDVVAYENPVIGRQHSQHWENAQITGRLAGQNMTGNVKDFHHHSSYSSLFGHSLHLFGVGQTDSSLKTVSVFAPPNKEEPELVRGVVFYLKQNKVVGILLCNVFGVGIEIGRKVISDAHEIKDFVELAKLFDIYLPQNDELAEDVSADGEEEKENRNEDAANAIAESKSTQKTVPSI</sequence>
<dbReference type="GO" id="GO:0016174">
    <property type="term" value="F:NAD(P)H oxidase H2O2-forming activity"/>
    <property type="evidence" value="ECO:0007669"/>
    <property type="project" value="TreeGrafter"/>
</dbReference>
<evidence type="ECO:0000256" key="3">
    <source>
        <dbReference type="ARBA" id="ARBA00006442"/>
    </source>
</evidence>
<keyword evidence="13" id="KW-0472">Membrane</keyword>
<dbReference type="GO" id="GO:0005739">
    <property type="term" value="C:mitochondrion"/>
    <property type="evidence" value="ECO:0007669"/>
    <property type="project" value="UniProtKB-SubCell"/>
</dbReference>
<keyword evidence="13" id="KW-0812">Transmembrane</keyword>
<comment type="catalytic activity">
    <reaction evidence="11">
        <text>A + NADH + H(+) = AH2 + NAD(+)</text>
        <dbReference type="Rhea" id="RHEA:11356"/>
        <dbReference type="ChEBI" id="CHEBI:13193"/>
        <dbReference type="ChEBI" id="CHEBI:15378"/>
        <dbReference type="ChEBI" id="CHEBI:17499"/>
        <dbReference type="ChEBI" id="CHEBI:57540"/>
        <dbReference type="ChEBI" id="CHEBI:57945"/>
    </reaction>
</comment>
<name>A0A914R084_9BILA</name>
<dbReference type="GO" id="GO:0046983">
    <property type="term" value="F:protein dimerization activity"/>
    <property type="evidence" value="ECO:0007669"/>
    <property type="project" value="InterPro"/>
</dbReference>
<evidence type="ECO:0000256" key="9">
    <source>
        <dbReference type="ARBA" id="ARBA00023027"/>
    </source>
</evidence>
<accession>A0A914R084</accession>
<comment type="similarity">
    <text evidence="3">Belongs to the FAD-dependent oxidoreductase family.</text>
</comment>
<dbReference type="PRINTS" id="PR00368">
    <property type="entry name" value="FADPNR"/>
</dbReference>
<keyword evidence="8" id="KW-0560">Oxidoreductase</keyword>
<evidence type="ECO:0000256" key="6">
    <source>
        <dbReference type="ARBA" id="ARBA00022827"/>
    </source>
</evidence>
<evidence type="ECO:0000259" key="14">
    <source>
        <dbReference type="Pfam" id="PF07992"/>
    </source>
</evidence>
<keyword evidence="6" id="KW-0274">FAD</keyword>
<dbReference type="Pfam" id="PF07992">
    <property type="entry name" value="Pyr_redox_2"/>
    <property type="match status" value="1"/>
</dbReference>
<evidence type="ECO:0000256" key="10">
    <source>
        <dbReference type="ARBA" id="ARBA00023128"/>
    </source>
</evidence>
<evidence type="ECO:0000259" key="15">
    <source>
        <dbReference type="Pfam" id="PF14721"/>
    </source>
</evidence>
<dbReference type="InterPro" id="IPR023753">
    <property type="entry name" value="FAD/NAD-binding_dom"/>
</dbReference>
<keyword evidence="10" id="KW-0496">Mitochondrion</keyword>
<dbReference type="SUPFAM" id="SSF51905">
    <property type="entry name" value="FAD/NAD(P)-binding domain"/>
    <property type="match status" value="2"/>
</dbReference>
<dbReference type="PANTHER" id="PTHR43557:SF4">
    <property type="entry name" value="APOPTOSIS-INDUCING FACTOR 1, MITOCHONDRIAL"/>
    <property type="match status" value="1"/>
</dbReference>
<dbReference type="SUPFAM" id="SSF55424">
    <property type="entry name" value="FAD/NAD-linked reductases, dimerisation (C-terminal) domain"/>
    <property type="match status" value="1"/>
</dbReference>
<feature type="domain" description="Mitochondrial apoptosis-inducing factor C-terminal" evidence="15">
    <location>
        <begin position="412"/>
        <end position="462"/>
    </location>
</feature>
<dbReference type="Pfam" id="PF14721">
    <property type="entry name" value="AIF_C"/>
    <property type="match status" value="1"/>
</dbReference>
<dbReference type="PANTHER" id="PTHR43557">
    <property type="entry name" value="APOPTOSIS-INDUCING FACTOR 1"/>
    <property type="match status" value="1"/>
</dbReference>
<dbReference type="SMART" id="SM01353">
    <property type="entry name" value="AIF_C"/>
    <property type="match status" value="1"/>
</dbReference>
<organism evidence="16 17">
    <name type="scientific">Panagrolaimus davidi</name>
    <dbReference type="NCBI Taxonomy" id="227884"/>
    <lineage>
        <taxon>Eukaryota</taxon>
        <taxon>Metazoa</taxon>
        <taxon>Ecdysozoa</taxon>
        <taxon>Nematoda</taxon>
        <taxon>Chromadorea</taxon>
        <taxon>Rhabditida</taxon>
        <taxon>Tylenchina</taxon>
        <taxon>Panagrolaimomorpha</taxon>
        <taxon>Panagrolaimoidea</taxon>
        <taxon>Panagrolaimidae</taxon>
        <taxon>Panagrolaimus</taxon>
    </lineage>
</organism>
<comment type="subcellular location">
    <subcellularLocation>
        <location evidence="2">Mitochondrion</location>
    </subcellularLocation>
</comment>
<keyword evidence="9" id="KW-0520">NAD</keyword>
<dbReference type="Gene3D" id="3.50.50.60">
    <property type="entry name" value="FAD/NAD(P)-binding domain"/>
    <property type="match status" value="2"/>
</dbReference>
<evidence type="ECO:0000256" key="1">
    <source>
        <dbReference type="ARBA" id="ARBA00001974"/>
    </source>
</evidence>
<evidence type="ECO:0000256" key="8">
    <source>
        <dbReference type="ARBA" id="ARBA00023002"/>
    </source>
</evidence>